<dbReference type="InterPro" id="IPR008713">
    <property type="entry name" value="Phage_lambda_NinG"/>
</dbReference>
<dbReference type="Pfam" id="PF05766">
    <property type="entry name" value="NinG"/>
    <property type="match status" value="1"/>
</dbReference>
<evidence type="ECO:0000313" key="2">
    <source>
        <dbReference type="Proteomes" id="UP000040578"/>
    </source>
</evidence>
<reference evidence="1 2" key="1">
    <citation type="submission" date="2015-03" db="EMBL/GenBank/DDBJ databases">
        <authorList>
            <consortium name="Pathogen Informatics"/>
            <person name="Murphy D."/>
        </authorList>
    </citation>
    <scope>NUCLEOTIDE SEQUENCE [LARGE SCALE GENOMIC DNA]</scope>
    <source>
        <strain evidence="2">type strain: CIP110231</strain>
    </source>
</reference>
<gene>
    <name evidence="1" type="ORF">ERS137967_03671</name>
</gene>
<evidence type="ECO:0000313" key="1">
    <source>
        <dbReference type="EMBL" id="CNF25476.1"/>
    </source>
</evidence>
<organism evidence="1 2">
    <name type="scientific">Yersinia nurmii</name>
    <dbReference type="NCBI Taxonomy" id="685706"/>
    <lineage>
        <taxon>Bacteria</taxon>
        <taxon>Pseudomonadati</taxon>
        <taxon>Pseudomonadota</taxon>
        <taxon>Gammaproteobacteria</taxon>
        <taxon>Enterobacterales</taxon>
        <taxon>Yersiniaceae</taxon>
        <taxon>Yersinia</taxon>
    </lineage>
</organism>
<proteinExistence type="predicted"/>
<dbReference type="EMBL" id="CPYD01000020">
    <property type="protein sequence ID" value="CNF25476.1"/>
    <property type="molecule type" value="Genomic_DNA"/>
</dbReference>
<name>A0ABM9SN08_9GAMM</name>
<keyword evidence="2" id="KW-1185">Reference proteome</keyword>
<comment type="caution">
    <text evidence="1">The sequence shown here is derived from an EMBL/GenBank/DDBJ whole genome shotgun (WGS) entry which is preliminary data.</text>
</comment>
<sequence>MIAKLPKHRNCKVCNERFKPAAIYEWWCSEEHKDEHIKQLALKARKNRLQKEDKQKQKDVQAERRSLKIRKLALKPDNHFKSLAQQAFNEYIRTRDYDQPCISCGETNPPNLHGGRWDCGHFKTVGGFPELRFVEANAYRQCKSCNAGSAKYGAKAETVGRQYRANLIGLFGQELVDWLDGPHEMTNYRRDDYIRIRNVYKAKTKALKKLQEAA</sequence>
<protein>
    <submittedName>
        <fullName evidence="1">Phage ninG-like protein</fullName>
    </submittedName>
</protein>
<dbReference type="Proteomes" id="UP000040578">
    <property type="component" value="Unassembled WGS sequence"/>
</dbReference>
<accession>A0ABM9SN08</accession>